<reference evidence="4" key="1">
    <citation type="submission" date="2021-12" db="EMBL/GenBank/DDBJ databases">
        <authorList>
            <person name="King R."/>
        </authorList>
    </citation>
    <scope>NUCLEOTIDE SEQUENCE</scope>
</reference>
<evidence type="ECO:0000313" key="4">
    <source>
        <dbReference type="EMBL" id="CAH0405432.1"/>
    </source>
</evidence>
<protein>
    <submittedName>
        <fullName evidence="4">Uncharacterized protein</fullName>
    </submittedName>
</protein>
<dbReference type="Proteomes" id="UP001153292">
    <property type="component" value="Chromosome 4"/>
</dbReference>
<dbReference type="Gene3D" id="3.40.30.10">
    <property type="entry name" value="Glutaredoxin"/>
    <property type="match status" value="1"/>
</dbReference>
<dbReference type="InterPro" id="IPR036249">
    <property type="entry name" value="Thioredoxin-like_sf"/>
</dbReference>
<accession>A0ABN8B9Y9</accession>
<keyword evidence="3" id="KW-0732">Signal</keyword>
<dbReference type="Pfam" id="PF03227">
    <property type="entry name" value="GILT"/>
    <property type="match status" value="1"/>
</dbReference>
<name>A0ABN8B9Y9_CHISP</name>
<dbReference type="PANTHER" id="PTHR13234">
    <property type="entry name" value="GAMMA-INTERFERON INDUCIBLE LYSOSOMAL THIOL REDUCTASE GILT"/>
    <property type="match status" value="1"/>
</dbReference>
<feature type="signal peptide" evidence="3">
    <location>
        <begin position="1"/>
        <end position="18"/>
    </location>
</feature>
<dbReference type="PANTHER" id="PTHR13234:SF71">
    <property type="entry name" value="GAMMA-INTERFERON-INDUCIBLE LYSOSOMAL THIOL REDUCTASE-LIKE PROTEIN"/>
    <property type="match status" value="1"/>
</dbReference>
<evidence type="ECO:0000256" key="2">
    <source>
        <dbReference type="ARBA" id="ARBA00023180"/>
    </source>
</evidence>
<evidence type="ECO:0000256" key="3">
    <source>
        <dbReference type="SAM" id="SignalP"/>
    </source>
</evidence>
<sequence length="225" mass="24689">MHGSTIIYLFSIIGIIYSQSYGTSYSTNRFYSPNQYNAKRLRPSIKVYYESQCPACKALDSTYFADVVKTLGPYLDIYTNPYGKAETLYNNNGSIEFQCQHGPVECYGNKLHACALDNIPNRQQALLFNGCMMEAGRPDGGSNDESADQCGALMSIDANAIKSCAKSQRSSVLLSNYGIETKAANIKWLPTVRINDVEWNGTGDGLMAAVCAAFTNPPAQCRGYI</sequence>
<gene>
    <name evidence="4" type="ORF">CHILSU_LOCUS8797</name>
</gene>
<organism evidence="4 5">
    <name type="scientific">Chilo suppressalis</name>
    <name type="common">Asiatic rice borer moth</name>
    <dbReference type="NCBI Taxonomy" id="168631"/>
    <lineage>
        <taxon>Eukaryota</taxon>
        <taxon>Metazoa</taxon>
        <taxon>Ecdysozoa</taxon>
        <taxon>Arthropoda</taxon>
        <taxon>Hexapoda</taxon>
        <taxon>Insecta</taxon>
        <taxon>Pterygota</taxon>
        <taxon>Neoptera</taxon>
        <taxon>Endopterygota</taxon>
        <taxon>Lepidoptera</taxon>
        <taxon>Glossata</taxon>
        <taxon>Ditrysia</taxon>
        <taxon>Pyraloidea</taxon>
        <taxon>Crambidae</taxon>
        <taxon>Crambinae</taxon>
        <taxon>Chilo</taxon>
    </lineage>
</organism>
<keyword evidence="5" id="KW-1185">Reference proteome</keyword>
<comment type="similarity">
    <text evidence="1">Belongs to the GILT family.</text>
</comment>
<evidence type="ECO:0000256" key="1">
    <source>
        <dbReference type="ARBA" id="ARBA00005679"/>
    </source>
</evidence>
<proteinExistence type="inferred from homology"/>
<feature type="chain" id="PRO_5046688005" evidence="3">
    <location>
        <begin position="19"/>
        <end position="225"/>
    </location>
</feature>
<dbReference type="InterPro" id="IPR004911">
    <property type="entry name" value="Interferon-induced_GILT"/>
</dbReference>
<dbReference type="EMBL" id="OU963897">
    <property type="protein sequence ID" value="CAH0405432.1"/>
    <property type="molecule type" value="Genomic_DNA"/>
</dbReference>
<dbReference type="SUPFAM" id="SSF52833">
    <property type="entry name" value="Thioredoxin-like"/>
    <property type="match status" value="1"/>
</dbReference>
<keyword evidence="2" id="KW-0325">Glycoprotein</keyword>
<evidence type="ECO:0000313" key="5">
    <source>
        <dbReference type="Proteomes" id="UP001153292"/>
    </source>
</evidence>